<comment type="caution">
    <text evidence="2">The sequence shown here is derived from an EMBL/GenBank/DDBJ whole genome shotgun (WGS) entry which is preliminary data.</text>
</comment>
<feature type="transmembrane region" description="Helical" evidence="1">
    <location>
        <begin position="365"/>
        <end position="386"/>
    </location>
</feature>
<dbReference type="OrthoDB" id="2176673at2"/>
<protein>
    <submittedName>
        <fullName evidence="2">Uncharacterized protein</fullName>
    </submittedName>
</protein>
<evidence type="ECO:0000313" key="3">
    <source>
        <dbReference type="Proteomes" id="UP000189299"/>
    </source>
</evidence>
<feature type="transmembrane region" description="Helical" evidence="1">
    <location>
        <begin position="246"/>
        <end position="265"/>
    </location>
</feature>
<feature type="transmembrane region" description="Helical" evidence="1">
    <location>
        <begin position="20"/>
        <end position="42"/>
    </location>
</feature>
<keyword evidence="1" id="KW-0812">Transmembrane</keyword>
<dbReference type="STRING" id="53346.A5802_000327"/>
<feature type="transmembrane region" description="Helical" evidence="1">
    <location>
        <begin position="309"/>
        <end position="330"/>
    </location>
</feature>
<feature type="transmembrane region" description="Helical" evidence="1">
    <location>
        <begin position="187"/>
        <end position="209"/>
    </location>
</feature>
<evidence type="ECO:0000256" key="1">
    <source>
        <dbReference type="SAM" id="Phobius"/>
    </source>
</evidence>
<keyword evidence="1" id="KW-0472">Membrane</keyword>
<accession>A0A1V2UJV7</accession>
<feature type="transmembrane region" description="Helical" evidence="1">
    <location>
        <begin position="216"/>
        <end position="234"/>
    </location>
</feature>
<proteinExistence type="predicted"/>
<dbReference type="EMBL" id="MSTR01000004">
    <property type="protein sequence ID" value="ONN43712.1"/>
    <property type="molecule type" value="Genomic_DNA"/>
</dbReference>
<dbReference type="Proteomes" id="UP000189299">
    <property type="component" value="Unassembled WGS sequence"/>
</dbReference>
<keyword evidence="1" id="KW-1133">Transmembrane helix</keyword>
<reference evidence="2 3" key="1">
    <citation type="submission" date="2016-12" db="EMBL/GenBank/DDBJ databases">
        <authorList>
            <person name="Song W.-J."/>
            <person name="Kurnit D.M."/>
        </authorList>
    </citation>
    <scope>NUCLEOTIDE SEQUENCE [LARGE SCALE GENOMIC DNA]</scope>
    <source>
        <strain evidence="2 3">CGB1038-1_S1</strain>
    </source>
</reference>
<feature type="transmembrane region" description="Helical" evidence="1">
    <location>
        <begin position="342"/>
        <end position="359"/>
    </location>
</feature>
<organism evidence="2 3">
    <name type="scientific">Enterococcus mundtii</name>
    <dbReference type="NCBI Taxonomy" id="53346"/>
    <lineage>
        <taxon>Bacteria</taxon>
        <taxon>Bacillati</taxon>
        <taxon>Bacillota</taxon>
        <taxon>Bacilli</taxon>
        <taxon>Lactobacillales</taxon>
        <taxon>Enterococcaceae</taxon>
        <taxon>Enterococcus</taxon>
    </lineage>
</organism>
<feature type="transmembrane region" description="Helical" evidence="1">
    <location>
        <begin position="277"/>
        <end position="297"/>
    </location>
</feature>
<dbReference type="AlphaFoldDB" id="A0A1V2UJV7"/>
<dbReference type="RefSeq" id="WP_062805525.1">
    <property type="nucleotide sequence ID" value="NZ_CABMMO010000004.1"/>
</dbReference>
<name>A0A1V2UJV7_ENTMU</name>
<evidence type="ECO:0000313" key="2">
    <source>
        <dbReference type="EMBL" id="ONN43712.1"/>
    </source>
</evidence>
<gene>
    <name evidence="2" type="ORF">BTN92_05250</name>
</gene>
<sequence>MVLFNNGRNKIIPFSMKTKWSVLIIFASLFIISIAYFFHYLFTPIDNKQMSQIDDSWVYYSEHDPYFQFDSNHIDYMPSIDKNEPFIMETTLHKELADANLLIKGNHQWLSVSLDDALLYSRSKESARNNPGLSLSIIDLPEPYVGKTLKIVVSSPYQNYAGLTPKVYLGTTSPMISFIFSQSIPQVIAMILAFVIAIGLLIWTSYILYRHNRLDRSLLILSLFSFVLGFESISEDILSGVLFEPIVHSIFSHLFAILTSILIIFYYQSKMTNYQKWYGYFCYFQTFVFANILLYALFSDFELPELMPFASIVSVVSTLVTSIASIGEAYKQNRFFTVCSPWIVLIAIFHCMFYIQTALGIGHSIINWSTLLFAILLIVIVGYNIMENIMKIDSYHKERLFLQTKTDLIETHYAKIQAQIQQIDQAKNDFVVQMEELSQLIDTNEQAKVKTYLKRIVDETRRLDLSLFPTGHQLTNLILARYQEVAAKKNIKVDFHTHIPASLPIHDEDFTQLLIHILEHSFRETQAIENPLHREIYLSIQEINSHIQIHCEHSTHYEKNIFSKHVTEELIRQEQYDLMMIQTTLDKYSSTLVQEKDKWVDRLKINIPSN</sequence>